<keyword evidence="6" id="KW-1185">Reference proteome</keyword>
<keyword evidence="2" id="KW-0862">Zinc</keyword>
<sequence>METNTVTFMFLARCKCCLNEGELQNLWEPYVFDGETEIYGEMLAECFSLSPQAEDHLQSIDMICNSCIKRLRDALSFRREVIASAQVLKEHQDKMLLHTTEKEDELQSEKETDYQNIEYLDITEVSKDQSSDENSRNDESPNPDRKMIKKEARKWPKKLPKESRNKTYKQYSVASLKLAIDAVLDDRMTIAQASQTYGVPRKTVTAKIHAARNKKEGTFLNGLGLDSAYINSRREASESVQFELPSRRLRSDNQLYK</sequence>
<dbReference type="InParanoid" id="A0A0N1IL03"/>
<name>A0A0N1IL03_PAPMA</name>
<dbReference type="InterPro" id="IPR009057">
    <property type="entry name" value="Homeodomain-like_sf"/>
</dbReference>
<keyword evidence="2" id="KW-0863">Zinc-finger</keyword>
<evidence type="ECO:0000256" key="2">
    <source>
        <dbReference type="PROSITE-ProRule" id="PRU01263"/>
    </source>
</evidence>
<feature type="binding site" evidence="2">
    <location>
        <position position="67"/>
    </location>
    <ligand>
        <name>Zn(2+)</name>
        <dbReference type="ChEBI" id="CHEBI:29105"/>
    </ligand>
</feature>
<organism evidence="5 6">
    <name type="scientific">Papilio machaon</name>
    <name type="common">Old World swallowtail butterfly</name>
    <dbReference type="NCBI Taxonomy" id="76193"/>
    <lineage>
        <taxon>Eukaryota</taxon>
        <taxon>Metazoa</taxon>
        <taxon>Ecdysozoa</taxon>
        <taxon>Arthropoda</taxon>
        <taxon>Hexapoda</taxon>
        <taxon>Insecta</taxon>
        <taxon>Pterygota</taxon>
        <taxon>Neoptera</taxon>
        <taxon>Endopterygota</taxon>
        <taxon>Lepidoptera</taxon>
        <taxon>Glossata</taxon>
        <taxon>Ditrysia</taxon>
        <taxon>Papilionoidea</taxon>
        <taxon>Papilionidae</taxon>
        <taxon>Papilioninae</taxon>
        <taxon>Papilio</taxon>
    </lineage>
</organism>
<feature type="binding site" evidence="2">
    <location>
        <position position="17"/>
    </location>
    <ligand>
        <name>Zn(2+)</name>
        <dbReference type="ChEBI" id="CHEBI:29105"/>
    </ligand>
</feature>
<evidence type="ECO:0000256" key="3">
    <source>
        <dbReference type="SAM" id="MobiDB-lite"/>
    </source>
</evidence>
<feature type="binding site" evidence="2">
    <location>
        <position position="14"/>
    </location>
    <ligand>
        <name>Zn(2+)</name>
        <dbReference type="ChEBI" id="CHEBI:29105"/>
    </ligand>
</feature>
<dbReference type="GO" id="GO:0008270">
    <property type="term" value="F:zinc ion binding"/>
    <property type="evidence" value="ECO:0007669"/>
    <property type="project" value="UniProtKB-UniRule"/>
</dbReference>
<keyword evidence="2" id="KW-0479">Metal-binding</keyword>
<dbReference type="SMART" id="SM00868">
    <property type="entry name" value="zf-AD"/>
    <property type="match status" value="1"/>
</dbReference>
<dbReference type="SUPFAM" id="SSF57716">
    <property type="entry name" value="Glucocorticoid receptor-like (DNA-binding domain)"/>
    <property type="match status" value="1"/>
</dbReference>
<comment type="subcellular location">
    <subcellularLocation>
        <location evidence="1">Nucleus</location>
    </subcellularLocation>
</comment>
<reference evidence="5 6" key="1">
    <citation type="journal article" date="2015" name="Nat. Commun.">
        <title>Outbred genome sequencing and CRISPR/Cas9 gene editing in butterflies.</title>
        <authorList>
            <person name="Li X."/>
            <person name="Fan D."/>
            <person name="Zhang W."/>
            <person name="Liu G."/>
            <person name="Zhang L."/>
            <person name="Zhao L."/>
            <person name="Fang X."/>
            <person name="Chen L."/>
            <person name="Dong Y."/>
            <person name="Chen Y."/>
            <person name="Ding Y."/>
            <person name="Zhao R."/>
            <person name="Feng M."/>
            <person name="Zhu Y."/>
            <person name="Feng Y."/>
            <person name="Jiang X."/>
            <person name="Zhu D."/>
            <person name="Xiang H."/>
            <person name="Feng X."/>
            <person name="Li S."/>
            <person name="Wang J."/>
            <person name="Zhang G."/>
            <person name="Kronforst M.R."/>
            <person name="Wang W."/>
        </authorList>
    </citation>
    <scope>NUCLEOTIDE SEQUENCE [LARGE SCALE GENOMIC DNA]</scope>
    <source>
        <strain evidence="5">Ya'a_city_454_Pm</strain>
        <tissue evidence="5">Whole body</tissue>
    </source>
</reference>
<feature type="binding site" evidence="2">
    <location>
        <position position="64"/>
    </location>
    <ligand>
        <name>Zn(2+)</name>
        <dbReference type="ChEBI" id="CHEBI:29105"/>
    </ligand>
</feature>
<dbReference type="InterPro" id="IPR012934">
    <property type="entry name" value="Znf_AD"/>
</dbReference>
<dbReference type="GO" id="GO:0005634">
    <property type="term" value="C:nucleus"/>
    <property type="evidence" value="ECO:0007669"/>
    <property type="project" value="UniProtKB-SubCell"/>
</dbReference>
<evidence type="ECO:0000256" key="1">
    <source>
        <dbReference type="ARBA" id="ARBA00004123"/>
    </source>
</evidence>
<evidence type="ECO:0000313" key="6">
    <source>
        <dbReference type="Proteomes" id="UP000053240"/>
    </source>
</evidence>
<protein>
    <recommendedName>
        <fullName evidence="4">ZAD domain-containing protein</fullName>
    </recommendedName>
</protein>
<feature type="domain" description="ZAD" evidence="4">
    <location>
        <begin position="12"/>
        <end position="91"/>
    </location>
</feature>
<evidence type="ECO:0000259" key="4">
    <source>
        <dbReference type="PROSITE" id="PS51915"/>
    </source>
</evidence>
<dbReference type="Proteomes" id="UP000053240">
    <property type="component" value="Unassembled WGS sequence"/>
</dbReference>
<evidence type="ECO:0000313" key="5">
    <source>
        <dbReference type="EMBL" id="KPJ21430.1"/>
    </source>
</evidence>
<dbReference type="PROSITE" id="PS51915">
    <property type="entry name" value="ZAD"/>
    <property type="match status" value="1"/>
</dbReference>
<dbReference type="EMBL" id="LADJ01045057">
    <property type="protein sequence ID" value="KPJ21430.1"/>
    <property type="molecule type" value="Genomic_DNA"/>
</dbReference>
<dbReference type="Pfam" id="PF07776">
    <property type="entry name" value="zf-AD"/>
    <property type="match status" value="1"/>
</dbReference>
<dbReference type="Gene3D" id="1.10.10.60">
    <property type="entry name" value="Homeodomain-like"/>
    <property type="match status" value="1"/>
</dbReference>
<dbReference type="InterPro" id="IPR007889">
    <property type="entry name" value="HTH_Psq"/>
</dbReference>
<comment type="caution">
    <text evidence="5">The sequence shown here is derived from an EMBL/GenBank/DDBJ whole genome shotgun (WGS) entry which is preliminary data.</text>
</comment>
<dbReference type="AlphaFoldDB" id="A0A0N1IL03"/>
<dbReference type="Pfam" id="PF05225">
    <property type="entry name" value="HTH_psq"/>
    <property type="match status" value="1"/>
</dbReference>
<feature type="region of interest" description="Disordered" evidence="3">
    <location>
        <begin position="125"/>
        <end position="166"/>
    </location>
</feature>
<dbReference type="Gene3D" id="3.40.1800.20">
    <property type="match status" value="1"/>
</dbReference>
<feature type="compositionally biased region" description="Basic and acidic residues" evidence="3">
    <location>
        <begin position="125"/>
        <end position="165"/>
    </location>
</feature>
<dbReference type="SUPFAM" id="SSF46689">
    <property type="entry name" value="Homeodomain-like"/>
    <property type="match status" value="1"/>
</dbReference>
<accession>A0A0N1IL03</accession>
<gene>
    <name evidence="5" type="ORF">RR48_00659</name>
</gene>
<proteinExistence type="predicted"/>
<dbReference type="GO" id="GO:0003677">
    <property type="term" value="F:DNA binding"/>
    <property type="evidence" value="ECO:0007669"/>
    <property type="project" value="InterPro"/>
</dbReference>